<dbReference type="Proteomes" id="UP000250642">
    <property type="component" value="Unassembled WGS sequence"/>
</dbReference>
<dbReference type="GO" id="GO:0016020">
    <property type="term" value="C:membrane"/>
    <property type="evidence" value="ECO:0007669"/>
    <property type="project" value="TreeGrafter"/>
</dbReference>
<gene>
    <name evidence="6" type="ORF">DC345_03480</name>
</gene>
<reference evidence="6 7" key="1">
    <citation type="submission" date="2018-04" db="EMBL/GenBank/DDBJ databases">
        <title>Paenibacillus taichungensis Genome sequencing and assembly.</title>
        <authorList>
            <person name="Xu J."/>
            <person name="Rensing C."/>
            <person name="Mazhar H.S."/>
        </authorList>
    </citation>
    <scope>NUCLEOTIDE SEQUENCE [LARGE SCALE GENOMIC DNA]</scope>
    <source>
        <strain evidence="6 7">NC1</strain>
    </source>
</reference>
<feature type="compositionally biased region" description="Polar residues" evidence="3">
    <location>
        <begin position="21"/>
        <end position="51"/>
    </location>
</feature>
<evidence type="ECO:0000313" key="6">
    <source>
        <dbReference type="EMBL" id="RAW18209.1"/>
    </source>
</evidence>
<dbReference type="InterPro" id="IPR002509">
    <property type="entry name" value="NODB_dom"/>
</dbReference>
<evidence type="ECO:0000259" key="5">
    <source>
        <dbReference type="PROSITE" id="PS51677"/>
    </source>
</evidence>
<organism evidence="6 7">
    <name type="scientific">Paenibacillus taichungensis</name>
    <dbReference type="NCBI Taxonomy" id="484184"/>
    <lineage>
        <taxon>Bacteria</taxon>
        <taxon>Bacillati</taxon>
        <taxon>Bacillota</taxon>
        <taxon>Bacilli</taxon>
        <taxon>Bacillales</taxon>
        <taxon>Paenibacillaceae</taxon>
        <taxon>Paenibacillus</taxon>
    </lineage>
</organism>
<dbReference type="InterPro" id="IPR050248">
    <property type="entry name" value="Polysacc_deacetylase_ArnD"/>
</dbReference>
<sequence>MIRHTTALIMIACMLLSACGTNDETTPESTKSSNESVTSTQEQQNEPTGTGTDERPSTDSPSPTDSNSNQQSTSDDETSSTEKEGTDNSPMSQSAEDNIEKTYHMNANYYIKPNDKTSESKVVLLTFDDGPKEEKMINGLIDTLDKHSAKAIFFVNGYRVKSHPELLEIIHERGQVVGNHAWDHEDLKKMSTTAAAKQVTDVQKIVKDTIGIEPQFFRPPFGSGNDALKATVKKNGMLYMTWSNGSLDWDKSTKNKPEKVIRNVLDQLNPGSNILMHELPWTVEALDELLTKLEQKGYTFVDPRSIELKAR</sequence>
<dbReference type="InterPro" id="IPR011330">
    <property type="entry name" value="Glyco_hydro/deAcase_b/a-brl"/>
</dbReference>
<dbReference type="CDD" id="cd10917">
    <property type="entry name" value="CE4_NodB_like_6s_7s"/>
    <property type="match status" value="1"/>
</dbReference>
<proteinExistence type="predicted"/>
<accession>A0A329R2L7</accession>
<dbReference type="GO" id="GO:0046872">
    <property type="term" value="F:metal ion binding"/>
    <property type="evidence" value="ECO:0007669"/>
    <property type="project" value="UniProtKB-KW"/>
</dbReference>
<evidence type="ECO:0000256" key="3">
    <source>
        <dbReference type="SAM" id="MobiDB-lite"/>
    </source>
</evidence>
<feature type="compositionally biased region" description="Low complexity" evidence="3">
    <location>
        <begin position="58"/>
        <end position="73"/>
    </location>
</feature>
<dbReference type="PROSITE" id="PS51257">
    <property type="entry name" value="PROKAR_LIPOPROTEIN"/>
    <property type="match status" value="1"/>
</dbReference>
<keyword evidence="1" id="KW-0479">Metal-binding</keyword>
<keyword evidence="4" id="KW-0732">Signal</keyword>
<protein>
    <submittedName>
        <fullName evidence="6">Polysaccharide deacetylase family protein</fullName>
    </submittedName>
</protein>
<dbReference type="Pfam" id="PF01522">
    <property type="entry name" value="Polysacc_deac_1"/>
    <property type="match status" value="1"/>
</dbReference>
<keyword evidence="2" id="KW-0378">Hydrolase</keyword>
<dbReference type="AlphaFoldDB" id="A0A329R2L7"/>
<evidence type="ECO:0000256" key="1">
    <source>
        <dbReference type="ARBA" id="ARBA00022723"/>
    </source>
</evidence>
<comment type="caution">
    <text evidence="6">The sequence shown here is derived from an EMBL/GenBank/DDBJ whole genome shotgun (WGS) entry which is preliminary data.</text>
</comment>
<dbReference type="EMBL" id="QEVW01000003">
    <property type="protein sequence ID" value="RAW18209.1"/>
    <property type="molecule type" value="Genomic_DNA"/>
</dbReference>
<evidence type="ECO:0000256" key="2">
    <source>
        <dbReference type="ARBA" id="ARBA00022801"/>
    </source>
</evidence>
<evidence type="ECO:0000256" key="4">
    <source>
        <dbReference type="SAM" id="SignalP"/>
    </source>
</evidence>
<feature type="signal peptide" evidence="4">
    <location>
        <begin position="1"/>
        <end position="22"/>
    </location>
</feature>
<dbReference type="GO" id="GO:0016810">
    <property type="term" value="F:hydrolase activity, acting on carbon-nitrogen (but not peptide) bonds"/>
    <property type="evidence" value="ECO:0007669"/>
    <property type="project" value="InterPro"/>
</dbReference>
<evidence type="ECO:0000313" key="7">
    <source>
        <dbReference type="Proteomes" id="UP000250642"/>
    </source>
</evidence>
<dbReference type="PANTHER" id="PTHR10587">
    <property type="entry name" value="GLYCOSYL TRANSFERASE-RELATED"/>
    <property type="match status" value="1"/>
</dbReference>
<dbReference type="GO" id="GO:0005975">
    <property type="term" value="P:carbohydrate metabolic process"/>
    <property type="evidence" value="ECO:0007669"/>
    <property type="project" value="InterPro"/>
</dbReference>
<feature type="domain" description="NodB homology" evidence="5">
    <location>
        <begin position="121"/>
        <end position="301"/>
    </location>
</feature>
<dbReference type="PROSITE" id="PS51677">
    <property type="entry name" value="NODB"/>
    <property type="match status" value="1"/>
</dbReference>
<dbReference type="RefSeq" id="WP_113051931.1">
    <property type="nucleotide sequence ID" value="NZ_QEVW01000003.1"/>
</dbReference>
<feature type="region of interest" description="Disordered" evidence="3">
    <location>
        <begin position="21"/>
        <end position="96"/>
    </location>
</feature>
<dbReference type="SUPFAM" id="SSF88713">
    <property type="entry name" value="Glycoside hydrolase/deacetylase"/>
    <property type="match status" value="1"/>
</dbReference>
<dbReference type="Gene3D" id="3.20.20.370">
    <property type="entry name" value="Glycoside hydrolase/deacetylase"/>
    <property type="match status" value="1"/>
</dbReference>
<name>A0A329R2L7_9BACL</name>
<dbReference type="PANTHER" id="PTHR10587:SF133">
    <property type="entry name" value="CHITIN DEACETYLASE 1-RELATED"/>
    <property type="match status" value="1"/>
</dbReference>
<feature type="chain" id="PRO_5039214691" evidence="4">
    <location>
        <begin position="23"/>
        <end position="311"/>
    </location>
</feature>